<dbReference type="Proteomes" id="UP000245466">
    <property type="component" value="Unassembled WGS sequence"/>
</dbReference>
<accession>A0A2U1ASJ7</accession>
<dbReference type="EMBL" id="QEKI01000011">
    <property type="protein sequence ID" value="PVY39395.1"/>
    <property type="molecule type" value="Genomic_DNA"/>
</dbReference>
<sequence length="33" mass="3932">MKGHGHSSNYADWTKVFDGIFFIREMFPSERIK</sequence>
<gene>
    <name evidence="1" type="ORF">C8E01_1112</name>
</gene>
<evidence type="ECO:0000313" key="1">
    <source>
        <dbReference type="EMBL" id="PVY39395.1"/>
    </source>
</evidence>
<protein>
    <submittedName>
        <fullName evidence="1">Uncharacterized protein</fullName>
    </submittedName>
</protein>
<keyword evidence="2" id="KW-1185">Reference proteome</keyword>
<evidence type="ECO:0000313" key="2">
    <source>
        <dbReference type="Proteomes" id="UP000245466"/>
    </source>
</evidence>
<comment type="caution">
    <text evidence="1">The sequence shown here is derived from an EMBL/GenBank/DDBJ whole genome shotgun (WGS) entry which is preliminary data.</text>
</comment>
<organism evidence="1 2">
    <name type="scientific">Pontibacter virosus</name>
    <dbReference type="NCBI Taxonomy" id="1765052"/>
    <lineage>
        <taxon>Bacteria</taxon>
        <taxon>Pseudomonadati</taxon>
        <taxon>Bacteroidota</taxon>
        <taxon>Cytophagia</taxon>
        <taxon>Cytophagales</taxon>
        <taxon>Hymenobacteraceae</taxon>
        <taxon>Pontibacter</taxon>
    </lineage>
</organism>
<reference evidence="1 2" key="1">
    <citation type="submission" date="2018-04" db="EMBL/GenBank/DDBJ databases">
        <title>Genomic Encyclopedia of Type Strains, Phase IV (KMG-IV): sequencing the most valuable type-strain genomes for metagenomic binning, comparative biology and taxonomic classification.</title>
        <authorList>
            <person name="Goeker M."/>
        </authorList>
    </citation>
    <scope>NUCLEOTIDE SEQUENCE [LARGE SCALE GENOMIC DNA]</scope>
    <source>
        <strain evidence="1 2">DSM 100231</strain>
    </source>
</reference>
<dbReference type="AlphaFoldDB" id="A0A2U1ASJ7"/>
<proteinExistence type="predicted"/>
<name>A0A2U1ASJ7_9BACT</name>